<feature type="region of interest" description="Disordered" evidence="1">
    <location>
        <begin position="46"/>
        <end position="147"/>
    </location>
</feature>
<organism evidence="2 3">
    <name type="scientific">Meloidogyne incognita</name>
    <name type="common">Southern root-knot nematode worm</name>
    <name type="synonym">Oxyuris incognita</name>
    <dbReference type="NCBI Taxonomy" id="6306"/>
    <lineage>
        <taxon>Eukaryota</taxon>
        <taxon>Metazoa</taxon>
        <taxon>Ecdysozoa</taxon>
        <taxon>Nematoda</taxon>
        <taxon>Chromadorea</taxon>
        <taxon>Rhabditida</taxon>
        <taxon>Tylenchina</taxon>
        <taxon>Tylenchomorpha</taxon>
        <taxon>Tylenchoidea</taxon>
        <taxon>Meloidogynidae</taxon>
        <taxon>Meloidogyninae</taxon>
        <taxon>Meloidogyne</taxon>
        <taxon>Meloidogyne incognita group</taxon>
    </lineage>
</organism>
<dbReference type="Proteomes" id="UP000887563">
    <property type="component" value="Unplaced"/>
</dbReference>
<accession>A0A914KLK4</accession>
<reference evidence="3" key="1">
    <citation type="submission" date="2022-11" db="UniProtKB">
        <authorList>
            <consortium name="WormBaseParasite"/>
        </authorList>
    </citation>
    <scope>IDENTIFICATION</scope>
</reference>
<feature type="compositionally biased region" description="Basic and acidic residues" evidence="1">
    <location>
        <begin position="103"/>
        <end position="147"/>
    </location>
</feature>
<name>A0A914KLK4_MELIC</name>
<dbReference type="WBParaSite" id="Minc3s00040g02307">
    <property type="protein sequence ID" value="Minc3s00040g02307"/>
    <property type="gene ID" value="Minc3s00040g02307"/>
</dbReference>
<sequence>MRNEVEEIKERVIRAKQLLEQATYMLVHVNNNIWVFNDVKKAEELETNNEEVEEGNNGKIEVKEEKSVNYQLAEDEKEKFDGEEKGAINKEAKGEKEELEGEKEEKHKKAKEELKEEKNNELKMEEKDEDTKDSQKENGEKMKDDELKDVLKTKVTKKDNKSILKGFQWRGDFEKEEK</sequence>
<protein>
    <submittedName>
        <fullName evidence="3">Candidate secreted effector</fullName>
    </submittedName>
</protein>
<evidence type="ECO:0000313" key="2">
    <source>
        <dbReference type="Proteomes" id="UP000887563"/>
    </source>
</evidence>
<feature type="compositionally biased region" description="Basic and acidic residues" evidence="1">
    <location>
        <begin position="74"/>
        <end position="96"/>
    </location>
</feature>
<keyword evidence="2" id="KW-1185">Reference proteome</keyword>
<dbReference type="AlphaFoldDB" id="A0A914KLK4"/>
<evidence type="ECO:0000313" key="3">
    <source>
        <dbReference type="WBParaSite" id="Minc3s00040g02307"/>
    </source>
</evidence>
<proteinExistence type="predicted"/>
<evidence type="ECO:0000256" key="1">
    <source>
        <dbReference type="SAM" id="MobiDB-lite"/>
    </source>
</evidence>